<name>A0A0F9FWF2_9ZZZZ</name>
<dbReference type="InterPro" id="IPR044925">
    <property type="entry name" value="His-Me_finger_sf"/>
</dbReference>
<protein>
    <recommendedName>
        <fullName evidence="1">HNH nuclease domain-containing protein</fullName>
    </recommendedName>
</protein>
<proteinExistence type="predicted"/>
<feature type="domain" description="HNH nuclease" evidence="1">
    <location>
        <begin position="55"/>
        <end position="98"/>
    </location>
</feature>
<evidence type="ECO:0000313" key="2">
    <source>
        <dbReference type="EMBL" id="KKL82601.1"/>
    </source>
</evidence>
<dbReference type="InterPro" id="IPR044930">
    <property type="entry name" value="Homing_endonuclease_His-Me"/>
</dbReference>
<comment type="caution">
    <text evidence="2">The sequence shown here is derived from an EMBL/GenBank/DDBJ whole genome shotgun (WGS) entry which is preliminary data.</text>
</comment>
<dbReference type="InterPro" id="IPR003615">
    <property type="entry name" value="HNH_nuc"/>
</dbReference>
<sequence>MKDEHQVRVRLMTGLKVPVKDRFWTKANKTDTCWLWTANLDECGYRRISMNRIMRGAHRISYQMIVGEIPEGLEIDHLCRVRHCVNPDHLEVVTHKANTERSVHRNSLKVECQFGHPFDKENTYNKGDGSRGCRICCGTPLACQELRRIPSIPNRESHIA</sequence>
<dbReference type="AlphaFoldDB" id="A0A0F9FWF2"/>
<reference evidence="2" key="1">
    <citation type="journal article" date="2015" name="Nature">
        <title>Complex archaea that bridge the gap between prokaryotes and eukaryotes.</title>
        <authorList>
            <person name="Spang A."/>
            <person name="Saw J.H."/>
            <person name="Jorgensen S.L."/>
            <person name="Zaremba-Niedzwiedzka K."/>
            <person name="Martijn J."/>
            <person name="Lind A.E."/>
            <person name="van Eijk R."/>
            <person name="Schleper C."/>
            <person name="Guy L."/>
            <person name="Ettema T.J."/>
        </authorList>
    </citation>
    <scope>NUCLEOTIDE SEQUENCE</scope>
</reference>
<accession>A0A0F9FWF2</accession>
<evidence type="ECO:0000259" key="1">
    <source>
        <dbReference type="Pfam" id="PF13392"/>
    </source>
</evidence>
<dbReference type="SUPFAM" id="SSF54060">
    <property type="entry name" value="His-Me finger endonucleases"/>
    <property type="match status" value="1"/>
</dbReference>
<dbReference type="GO" id="GO:0004519">
    <property type="term" value="F:endonuclease activity"/>
    <property type="evidence" value="ECO:0007669"/>
    <property type="project" value="InterPro"/>
</dbReference>
<organism evidence="2">
    <name type="scientific">marine sediment metagenome</name>
    <dbReference type="NCBI Taxonomy" id="412755"/>
    <lineage>
        <taxon>unclassified sequences</taxon>
        <taxon>metagenomes</taxon>
        <taxon>ecological metagenomes</taxon>
    </lineage>
</organism>
<gene>
    <name evidence="2" type="ORF">LCGC14_1983150</name>
</gene>
<dbReference type="Gene3D" id="3.90.75.10">
    <property type="entry name" value="Homing Intron 3 (I-ppo) Encoded Endonuclease, Chain A"/>
    <property type="match status" value="1"/>
</dbReference>
<dbReference type="Pfam" id="PF13392">
    <property type="entry name" value="HNH_3"/>
    <property type="match status" value="1"/>
</dbReference>
<dbReference type="EMBL" id="LAZR01022231">
    <property type="protein sequence ID" value="KKL82601.1"/>
    <property type="molecule type" value="Genomic_DNA"/>
</dbReference>